<reference evidence="2" key="1">
    <citation type="submission" date="2022-07" db="EMBL/GenBank/DDBJ databases">
        <title>Chromosome-level genome of Muraenolepis orangiensis.</title>
        <authorList>
            <person name="Kim J."/>
        </authorList>
    </citation>
    <scope>NUCLEOTIDE SEQUENCE</scope>
    <source>
        <strain evidence="2">KU_S4_2022</strain>
        <tissue evidence="2">Muscle</tissue>
    </source>
</reference>
<comment type="caution">
    <text evidence="2">The sequence shown here is derived from an EMBL/GenBank/DDBJ whole genome shotgun (WGS) entry which is preliminary data.</text>
</comment>
<dbReference type="EMBL" id="JANIIK010006196">
    <property type="protein sequence ID" value="KAJ3580767.1"/>
    <property type="molecule type" value="Genomic_DNA"/>
</dbReference>
<organism evidence="2 3">
    <name type="scientific">Muraenolepis orangiensis</name>
    <name type="common">Patagonian moray cod</name>
    <dbReference type="NCBI Taxonomy" id="630683"/>
    <lineage>
        <taxon>Eukaryota</taxon>
        <taxon>Metazoa</taxon>
        <taxon>Chordata</taxon>
        <taxon>Craniata</taxon>
        <taxon>Vertebrata</taxon>
        <taxon>Euteleostomi</taxon>
        <taxon>Actinopterygii</taxon>
        <taxon>Neopterygii</taxon>
        <taxon>Teleostei</taxon>
        <taxon>Neoteleostei</taxon>
        <taxon>Acanthomorphata</taxon>
        <taxon>Zeiogadaria</taxon>
        <taxon>Gadariae</taxon>
        <taxon>Gadiformes</taxon>
        <taxon>Muraenolepidoidei</taxon>
        <taxon>Muraenolepididae</taxon>
        <taxon>Muraenolepis</taxon>
    </lineage>
</organism>
<protein>
    <submittedName>
        <fullName evidence="2">Uncharacterized protein</fullName>
    </submittedName>
</protein>
<evidence type="ECO:0000256" key="1">
    <source>
        <dbReference type="SAM" id="MobiDB-lite"/>
    </source>
</evidence>
<evidence type="ECO:0000313" key="2">
    <source>
        <dbReference type="EMBL" id="KAJ3580767.1"/>
    </source>
</evidence>
<proteinExistence type="predicted"/>
<keyword evidence="3" id="KW-1185">Reference proteome</keyword>
<feature type="non-terminal residue" evidence="2">
    <location>
        <position position="1"/>
    </location>
</feature>
<feature type="compositionally biased region" description="Low complexity" evidence="1">
    <location>
        <begin position="22"/>
        <end position="31"/>
    </location>
</feature>
<feature type="non-terminal residue" evidence="2">
    <location>
        <position position="64"/>
    </location>
</feature>
<gene>
    <name evidence="2" type="ORF">NHX12_023074</name>
</gene>
<feature type="region of interest" description="Disordered" evidence="1">
    <location>
        <begin position="1"/>
        <end position="64"/>
    </location>
</feature>
<name>A0A9Q0HZW6_9TELE</name>
<dbReference type="Proteomes" id="UP001148018">
    <property type="component" value="Unassembled WGS sequence"/>
</dbReference>
<accession>A0A9Q0HZW6</accession>
<evidence type="ECO:0000313" key="3">
    <source>
        <dbReference type="Proteomes" id="UP001148018"/>
    </source>
</evidence>
<sequence>VLRHAPQVRAVSGQGGGGEGGHAALHLGEAAVPQHRGAERAGLPAAQLPRGTHRQRGDLPGGLP</sequence>
<dbReference type="AlphaFoldDB" id="A0A9Q0HZW6"/>